<evidence type="ECO:0000313" key="2">
    <source>
        <dbReference type="EMBL" id="RGY65207.1"/>
    </source>
</evidence>
<evidence type="ECO:0000313" key="3">
    <source>
        <dbReference type="Proteomes" id="UP000284614"/>
    </source>
</evidence>
<gene>
    <name evidence="2" type="ORF">DXA27_20415</name>
</gene>
<keyword evidence="1" id="KW-1133">Transmembrane helix</keyword>
<dbReference type="Proteomes" id="UP000284614">
    <property type="component" value="Unassembled WGS sequence"/>
</dbReference>
<dbReference type="RefSeq" id="WP_005819907.1">
    <property type="nucleotide sequence ID" value="NZ_CAXSXC010000032.1"/>
</dbReference>
<dbReference type="AlphaFoldDB" id="A0A413JT61"/>
<proteinExistence type="predicted"/>
<accession>A0A413JT61</accession>
<name>A0A413JT61_BACFG</name>
<reference evidence="2 3" key="1">
    <citation type="submission" date="2018-08" db="EMBL/GenBank/DDBJ databases">
        <title>A genome reference for cultivated species of the human gut microbiota.</title>
        <authorList>
            <person name="Zou Y."/>
            <person name="Xue W."/>
            <person name="Luo G."/>
        </authorList>
    </citation>
    <scope>NUCLEOTIDE SEQUENCE [LARGE SCALE GENOMIC DNA]</scope>
    <source>
        <strain evidence="2 3">OF01-1</strain>
    </source>
</reference>
<dbReference type="InterPro" id="IPR039449">
    <property type="entry name" value="TssO"/>
</dbReference>
<keyword evidence="1 2" id="KW-0812">Transmembrane</keyword>
<dbReference type="Pfam" id="PF17561">
    <property type="entry name" value="TssO"/>
    <property type="match status" value="1"/>
</dbReference>
<comment type="caution">
    <text evidence="2">The sequence shown here is derived from an EMBL/GenBank/DDBJ whole genome shotgun (WGS) entry which is preliminary data.</text>
</comment>
<protein>
    <submittedName>
        <fullName evidence="2">Type VI secretion system transmembrane protein TssQ</fullName>
    </submittedName>
</protein>
<keyword evidence="1" id="KW-0472">Membrane</keyword>
<feature type="transmembrane region" description="Helical" evidence="1">
    <location>
        <begin position="12"/>
        <end position="35"/>
    </location>
</feature>
<sequence>MKAKNSEKIIHGYLKFAGGLFISTALSMTLLAGFIHTNSSEYKLMKSKTEEYDKIYAGQIALVDKVDSLYNYLSLMGSNEQLNQIMLQKVVSTRKMELIEELQRMDTKDVLIYNNLASQINVFLETKEAIRKAVIEESLVRNDLMRCVQDNKQAARKLTLGNISVEK</sequence>
<evidence type="ECO:0000256" key="1">
    <source>
        <dbReference type="SAM" id="Phobius"/>
    </source>
</evidence>
<dbReference type="EMBL" id="QSDG01000025">
    <property type="protein sequence ID" value="RGY65207.1"/>
    <property type="molecule type" value="Genomic_DNA"/>
</dbReference>
<organism evidence="2 3">
    <name type="scientific">Bacteroides fragilis</name>
    <dbReference type="NCBI Taxonomy" id="817"/>
    <lineage>
        <taxon>Bacteria</taxon>
        <taxon>Pseudomonadati</taxon>
        <taxon>Bacteroidota</taxon>
        <taxon>Bacteroidia</taxon>
        <taxon>Bacteroidales</taxon>
        <taxon>Bacteroidaceae</taxon>
        <taxon>Bacteroides</taxon>
    </lineage>
</organism>